<gene>
    <name evidence="1" type="ORF">DUI87_06744</name>
</gene>
<organism evidence="1 2">
    <name type="scientific">Hirundo rustica rustica</name>
    <dbReference type="NCBI Taxonomy" id="333673"/>
    <lineage>
        <taxon>Eukaryota</taxon>
        <taxon>Metazoa</taxon>
        <taxon>Chordata</taxon>
        <taxon>Craniata</taxon>
        <taxon>Vertebrata</taxon>
        <taxon>Euteleostomi</taxon>
        <taxon>Archelosauria</taxon>
        <taxon>Archosauria</taxon>
        <taxon>Dinosauria</taxon>
        <taxon>Saurischia</taxon>
        <taxon>Theropoda</taxon>
        <taxon>Coelurosauria</taxon>
        <taxon>Aves</taxon>
        <taxon>Neognathae</taxon>
        <taxon>Neoaves</taxon>
        <taxon>Telluraves</taxon>
        <taxon>Australaves</taxon>
        <taxon>Passeriformes</taxon>
        <taxon>Sylvioidea</taxon>
        <taxon>Hirundinidae</taxon>
        <taxon>Hirundo</taxon>
    </lineage>
</organism>
<evidence type="ECO:0000313" key="1">
    <source>
        <dbReference type="EMBL" id="RMC16415.1"/>
    </source>
</evidence>
<protein>
    <submittedName>
        <fullName evidence="1">Uncharacterized protein</fullName>
    </submittedName>
</protein>
<keyword evidence="2" id="KW-1185">Reference proteome</keyword>
<accession>A0A3M0KTG4</accession>
<sequence length="124" mass="13133">MLWLDSAQEERDLGVLVTAAEHEPGCAQVAKKANGTWPGSGMGPTLGEEQAQAPALAEADLLGSSSEVKDLGVLVDSELSMSQQCVLVAKKSNGILGNIRRSIASRSWKVILSLQSVLVRPHLE</sequence>
<evidence type="ECO:0000313" key="2">
    <source>
        <dbReference type="Proteomes" id="UP000269221"/>
    </source>
</evidence>
<dbReference type="PANTHER" id="PTHR33332">
    <property type="entry name" value="REVERSE TRANSCRIPTASE DOMAIN-CONTAINING PROTEIN"/>
    <property type="match status" value="1"/>
</dbReference>
<dbReference type="Proteomes" id="UP000269221">
    <property type="component" value="Unassembled WGS sequence"/>
</dbReference>
<proteinExistence type="predicted"/>
<dbReference type="STRING" id="333673.A0A3M0KTG4"/>
<reference evidence="1 2" key="1">
    <citation type="submission" date="2018-07" db="EMBL/GenBank/DDBJ databases">
        <title>A high quality draft genome assembly of the barn swallow (H. rustica rustica).</title>
        <authorList>
            <person name="Formenti G."/>
            <person name="Chiara M."/>
            <person name="Poveda L."/>
            <person name="Francoijs K.-J."/>
            <person name="Bonisoli-Alquati A."/>
            <person name="Canova L."/>
            <person name="Gianfranceschi L."/>
            <person name="Horner D.S."/>
            <person name="Saino N."/>
        </authorList>
    </citation>
    <scope>NUCLEOTIDE SEQUENCE [LARGE SCALE GENOMIC DNA]</scope>
    <source>
        <strain evidence="1">Chelidonia</strain>
        <tissue evidence="1">Blood</tissue>
    </source>
</reference>
<comment type="caution">
    <text evidence="1">The sequence shown here is derived from an EMBL/GenBank/DDBJ whole genome shotgun (WGS) entry which is preliminary data.</text>
</comment>
<dbReference type="AlphaFoldDB" id="A0A3M0KTG4"/>
<dbReference type="EMBL" id="QRBI01000103">
    <property type="protein sequence ID" value="RMC16415.1"/>
    <property type="molecule type" value="Genomic_DNA"/>
</dbReference>
<name>A0A3M0KTG4_HIRRU</name>
<dbReference type="OrthoDB" id="8939918at2759"/>